<reference evidence="2 3" key="1">
    <citation type="submission" date="2018-03" db="EMBL/GenBank/DDBJ databases">
        <title>Whole genome analyses suggest that Burkholderia sensu lato contains two further novel genera in the rhizoxinica-symbiotica group Mycetohabitans gen. nov., and Trinickia gen. nov.: implications for the evolution of diazotrophy and nodulation in the Burkholderiaceae.</title>
        <authorList>
            <person name="Estrada De Los Santos P."/>
            <person name="Palmer M."/>
            <person name="Chavez-Ramirez B."/>
            <person name="Steenkamp E.T."/>
            <person name="Hirsch A.M."/>
            <person name="Manyaka P."/>
            <person name="Maluk M."/>
            <person name="Lafos M."/>
            <person name="Crook M."/>
            <person name="Gross E."/>
            <person name="Simon M.F."/>
            <person name="Bueno Dos Reis Junior F."/>
            <person name="Poole P.S."/>
            <person name="Venter S.N."/>
            <person name="James E.K."/>
        </authorList>
    </citation>
    <scope>NUCLEOTIDE SEQUENCE [LARGE SCALE GENOMIC DNA]</scope>
    <source>
        <strain evidence="2 3">JPY-366</strain>
    </source>
</reference>
<evidence type="ECO:0000259" key="1">
    <source>
        <dbReference type="Pfam" id="PF13276"/>
    </source>
</evidence>
<protein>
    <recommendedName>
        <fullName evidence="1">HTH-like domain-containing protein</fullName>
    </recommendedName>
</protein>
<proteinExistence type="predicted"/>
<evidence type="ECO:0000313" key="3">
    <source>
        <dbReference type="Proteomes" id="UP000240638"/>
    </source>
</evidence>
<comment type="caution">
    <text evidence="2">The sequence shown here is derived from an EMBL/GenBank/DDBJ whole genome shotgun (WGS) entry which is preliminary data.</text>
</comment>
<accession>A0A2T3XRD3</accession>
<dbReference type="Pfam" id="PF13276">
    <property type="entry name" value="HTH_21"/>
    <property type="match status" value="1"/>
</dbReference>
<dbReference type="EMBL" id="PYUC01000009">
    <property type="protein sequence ID" value="PTB19048.1"/>
    <property type="molecule type" value="Genomic_DNA"/>
</dbReference>
<dbReference type="AlphaFoldDB" id="A0A2T3XRD3"/>
<dbReference type="Proteomes" id="UP000240638">
    <property type="component" value="Unassembled WGS sequence"/>
</dbReference>
<feature type="domain" description="HTH-like" evidence="1">
    <location>
        <begin position="136"/>
        <end position="176"/>
    </location>
</feature>
<sequence length="185" mass="21218">MVFGHQHEYETHAAEVRSIASKTGCRVRRLATGFSRLSATAEMTGRDELRVGPPEATWRENRELRMANEILRKASACFAQRNSAAERSHDRIHRRASRRRYGIEPIYRMMPIPPSTYYCHAGRRSDPEDWPVGARRDAELKAVIRKVWDGNFGVYGVRKAWHRLLLDGVKVARCTVDMAQLLALT</sequence>
<evidence type="ECO:0000313" key="2">
    <source>
        <dbReference type="EMBL" id="PTB19048.1"/>
    </source>
</evidence>
<name>A0A2T3XRD3_9BURK</name>
<gene>
    <name evidence="2" type="ORF">C9I57_18470</name>
</gene>
<organism evidence="2 3">
    <name type="scientific">Trinickia symbiotica</name>
    <dbReference type="NCBI Taxonomy" id="863227"/>
    <lineage>
        <taxon>Bacteria</taxon>
        <taxon>Pseudomonadati</taxon>
        <taxon>Pseudomonadota</taxon>
        <taxon>Betaproteobacteria</taxon>
        <taxon>Burkholderiales</taxon>
        <taxon>Burkholderiaceae</taxon>
        <taxon>Trinickia</taxon>
    </lineage>
</organism>
<dbReference type="InterPro" id="IPR025948">
    <property type="entry name" value="HTH-like_dom"/>
</dbReference>